<sequence>MNIDRSPFAPRQCRQEDLDSMSISLSVIMIVKNDSLRFRRALSSVLAQKTERLEIIVIDGGSTDGTLNEIAAHQDQLHYWESGLDKGIADAFNRGIAQARGEFIAILNSDDTWEPDTLRRVLDARKSHPQASVLCGAVRYLDPDSGYSYTRYPDPTALKLRMWVFHPALFVSRASYARVGGYEPQYTHAMDSEWCHRALTHGEKFEVVPAVLANMSLGGLSDRDFTVSLRQYRDSVICHGLCGRLEAWAYYTFFLTVKKTMLFPLLNPIKRLRDRFNHRNG</sequence>
<organism evidence="3 4">
    <name type="scientific">Pseudomonas alkylphenolica</name>
    <dbReference type="NCBI Taxonomy" id="237609"/>
    <lineage>
        <taxon>Bacteria</taxon>
        <taxon>Pseudomonadati</taxon>
        <taxon>Pseudomonadota</taxon>
        <taxon>Gammaproteobacteria</taxon>
        <taxon>Pseudomonadales</taxon>
        <taxon>Pseudomonadaceae</taxon>
        <taxon>Pseudomonas</taxon>
    </lineage>
</organism>
<evidence type="ECO:0000256" key="1">
    <source>
        <dbReference type="ARBA" id="ARBA00022519"/>
    </source>
</evidence>
<reference evidence="3" key="1">
    <citation type="submission" date="2019-12" db="EMBL/GenBank/DDBJ databases">
        <title>Hybrid Genome Assemblies of two High G+C Isolates from Undergraduate Microbiology Courses.</title>
        <authorList>
            <person name="Ne Ville C.J."/>
            <person name="Enright D."/>
            <person name="Hernandez I."/>
            <person name="Dodsworth J."/>
            <person name="Orwin P.M."/>
        </authorList>
    </citation>
    <scope>NUCLEOTIDE SEQUENCE [LARGE SCALE GENOMIC DNA]</scope>
    <source>
        <strain evidence="3">Neo</strain>
    </source>
</reference>
<dbReference type="Gene3D" id="3.90.550.10">
    <property type="entry name" value="Spore Coat Polysaccharide Biosynthesis Protein SpsA, Chain A"/>
    <property type="match status" value="1"/>
</dbReference>
<dbReference type="AlphaFoldDB" id="A0A6I6GQP2"/>
<evidence type="ECO:0000313" key="4">
    <source>
        <dbReference type="Proteomes" id="UP000426235"/>
    </source>
</evidence>
<dbReference type="Proteomes" id="UP000426235">
    <property type="component" value="Chromosome"/>
</dbReference>
<dbReference type="InterPro" id="IPR001173">
    <property type="entry name" value="Glyco_trans_2-like"/>
</dbReference>
<keyword evidence="1" id="KW-0997">Cell inner membrane</keyword>
<keyword evidence="1" id="KW-1003">Cell membrane</keyword>
<dbReference type="GO" id="GO:0016740">
    <property type="term" value="F:transferase activity"/>
    <property type="evidence" value="ECO:0007669"/>
    <property type="project" value="UniProtKB-KW"/>
</dbReference>
<proteinExistence type="predicted"/>
<feature type="domain" description="Glycosyltransferase 2-like" evidence="2">
    <location>
        <begin position="26"/>
        <end position="151"/>
    </location>
</feature>
<accession>A0A6I6GQP2</accession>
<dbReference type="InterPro" id="IPR050834">
    <property type="entry name" value="Glycosyltransf_2"/>
</dbReference>
<name>A0A6I6GQP2_9PSED</name>
<protein>
    <submittedName>
        <fullName evidence="3">Glycosyltransferase</fullName>
    </submittedName>
</protein>
<dbReference type="CDD" id="cd06433">
    <property type="entry name" value="GT_2_WfgS_like"/>
    <property type="match status" value="1"/>
</dbReference>
<keyword evidence="4" id="KW-1185">Reference proteome</keyword>
<dbReference type="PANTHER" id="PTHR43685:SF11">
    <property type="entry name" value="GLYCOSYLTRANSFERASE TAGX-RELATED"/>
    <property type="match status" value="1"/>
</dbReference>
<dbReference type="EMBL" id="CP046621">
    <property type="protein sequence ID" value="QGW75239.1"/>
    <property type="molecule type" value="Genomic_DNA"/>
</dbReference>
<dbReference type="SUPFAM" id="SSF53448">
    <property type="entry name" value="Nucleotide-diphospho-sugar transferases"/>
    <property type="match status" value="1"/>
</dbReference>
<evidence type="ECO:0000259" key="2">
    <source>
        <dbReference type="Pfam" id="PF00535"/>
    </source>
</evidence>
<evidence type="ECO:0000313" key="3">
    <source>
        <dbReference type="EMBL" id="QGW75239.1"/>
    </source>
</evidence>
<keyword evidence="1" id="KW-0472">Membrane</keyword>
<dbReference type="PANTHER" id="PTHR43685">
    <property type="entry name" value="GLYCOSYLTRANSFERASE"/>
    <property type="match status" value="1"/>
</dbReference>
<dbReference type="InterPro" id="IPR029044">
    <property type="entry name" value="Nucleotide-diphossugar_trans"/>
</dbReference>
<dbReference type="Pfam" id="PF00535">
    <property type="entry name" value="Glycos_transf_2"/>
    <property type="match status" value="1"/>
</dbReference>
<gene>
    <name evidence="3" type="ORF">GPJ81_00630</name>
</gene>